<name>A0ABR9XSD5_9CHLB</name>
<dbReference type="EMBL" id="JADGII010000009">
    <property type="protein sequence ID" value="MBF0636839.1"/>
    <property type="molecule type" value="Genomic_DNA"/>
</dbReference>
<dbReference type="RefSeq" id="WP_175186633.1">
    <property type="nucleotide sequence ID" value="NZ_JABVZQ010000001.1"/>
</dbReference>
<comment type="caution">
    <text evidence="1">The sequence shown here is derived from an EMBL/GenBank/DDBJ whole genome shotgun (WGS) entry which is preliminary data.</text>
</comment>
<sequence length="52" mass="5668">MITLPKALVDKFNDWLGREGVDTPFLNESELFADELAAKVCKAIAEAASESL</sequence>
<keyword evidence="2" id="KW-1185">Reference proteome</keyword>
<evidence type="ECO:0000313" key="1">
    <source>
        <dbReference type="EMBL" id="MBF0636839.1"/>
    </source>
</evidence>
<accession>A0ABR9XSD5</accession>
<gene>
    <name evidence="1" type="ORF">INT08_06585</name>
</gene>
<evidence type="ECO:0000313" key="2">
    <source>
        <dbReference type="Proteomes" id="UP000619838"/>
    </source>
</evidence>
<proteinExistence type="predicted"/>
<organism evidence="1 2">
    <name type="scientific">Prosthecochloris ethylica</name>
    <dbReference type="NCBI Taxonomy" id="2743976"/>
    <lineage>
        <taxon>Bacteria</taxon>
        <taxon>Pseudomonadati</taxon>
        <taxon>Chlorobiota</taxon>
        <taxon>Chlorobiia</taxon>
        <taxon>Chlorobiales</taxon>
        <taxon>Chlorobiaceae</taxon>
        <taxon>Prosthecochloris</taxon>
    </lineage>
</organism>
<protein>
    <submittedName>
        <fullName evidence="1">Uncharacterized protein</fullName>
    </submittedName>
</protein>
<dbReference type="Proteomes" id="UP000619838">
    <property type="component" value="Unassembled WGS sequence"/>
</dbReference>
<reference evidence="1 2" key="1">
    <citation type="journal article" date="2020" name="Microorganisms">
        <title>Simultaneous Genome Sequencing of Prosthecochloris ethylica and Desulfuromonas acetoxidans within a Syntrophic Mixture Reveals Unique Pili and Protein Interactions.</title>
        <authorList>
            <person name="Kyndt J.A."/>
            <person name="Van Beeumen J.J."/>
            <person name="Meyer T.E."/>
        </authorList>
    </citation>
    <scope>NUCLEOTIDE SEQUENCE [LARGE SCALE GENOMIC DNA]</scope>
    <source>
        <strain evidence="1 2">N3</strain>
    </source>
</reference>